<keyword evidence="1" id="KW-0732">Signal</keyword>
<dbReference type="Proteomes" id="UP000553706">
    <property type="component" value="Unassembled WGS sequence"/>
</dbReference>
<proteinExistence type="predicted"/>
<name>A0A840VHG1_9PROT</name>
<dbReference type="Pfam" id="PF13472">
    <property type="entry name" value="Lipase_GDSL_2"/>
    <property type="match status" value="1"/>
</dbReference>
<dbReference type="RefSeq" id="WP_183267359.1">
    <property type="nucleotide sequence ID" value="NZ_JACHFJ010000015.1"/>
</dbReference>
<reference evidence="3 4" key="1">
    <citation type="submission" date="2020-08" db="EMBL/GenBank/DDBJ databases">
        <title>Genomic Encyclopedia of Type Strains, Phase IV (KMG-IV): sequencing the most valuable type-strain genomes for metagenomic binning, comparative biology and taxonomic classification.</title>
        <authorList>
            <person name="Goeker M."/>
        </authorList>
    </citation>
    <scope>NUCLEOTIDE SEQUENCE [LARGE SCALE GENOMIC DNA]</scope>
    <source>
        <strain evidence="3 4">DSM 27026</strain>
    </source>
</reference>
<dbReference type="SUPFAM" id="SSF52266">
    <property type="entry name" value="SGNH hydrolase"/>
    <property type="match status" value="1"/>
</dbReference>
<feature type="signal peptide" evidence="1">
    <location>
        <begin position="1"/>
        <end position="18"/>
    </location>
</feature>
<gene>
    <name evidence="3" type="ORF">HNP71_002609</name>
</gene>
<feature type="domain" description="SGNH hydrolase-type esterase" evidence="2">
    <location>
        <begin position="57"/>
        <end position="234"/>
    </location>
</feature>
<dbReference type="InterPro" id="IPR036514">
    <property type="entry name" value="SGNH_hydro_sf"/>
</dbReference>
<evidence type="ECO:0000256" key="1">
    <source>
        <dbReference type="SAM" id="SignalP"/>
    </source>
</evidence>
<sequence length="248" mass="27686">MRRLLTTLALTLPLAAQAKVNLAEAPIDRLNLPVWHQHWDASLEDARTHPDAKIVWLGDSITYYWQRHGGHGYDDILPIWNQYYAPYGALDFGFIGDTTSSLIWRLDHGQVEGLHPQLAIILIGANNFGKVHWDAAMTIPGIEAVVENTHRRLPGAHILLLGVLPSIRSPWVDAQTRTTNAALAQHYADSQTVTFMDVGHLLQTDGHTDPTLFVDPHLNPPDPPLHPDAEGMRRIAEALAPVVREYVR</sequence>
<feature type="chain" id="PRO_5032331955" evidence="1">
    <location>
        <begin position="19"/>
        <end position="248"/>
    </location>
</feature>
<dbReference type="Gene3D" id="3.40.50.1110">
    <property type="entry name" value="SGNH hydrolase"/>
    <property type="match status" value="1"/>
</dbReference>
<evidence type="ECO:0000313" key="4">
    <source>
        <dbReference type="Proteomes" id="UP000553706"/>
    </source>
</evidence>
<keyword evidence="4" id="KW-1185">Reference proteome</keyword>
<evidence type="ECO:0000259" key="2">
    <source>
        <dbReference type="Pfam" id="PF13472"/>
    </source>
</evidence>
<evidence type="ECO:0000313" key="3">
    <source>
        <dbReference type="EMBL" id="MBB5374337.1"/>
    </source>
</evidence>
<dbReference type="InterPro" id="IPR013830">
    <property type="entry name" value="SGNH_hydro"/>
</dbReference>
<comment type="caution">
    <text evidence="3">The sequence shown here is derived from an EMBL/GenBank/DDBJ whole genome shotgun (WGS) entry which is preliminary data.</text>
</comment>
<organism evidence="3 4">
    <name type="scientific">Acidocella aromatica</name>
    <dbReference type="NCBI Taxonomy" id="1303579"/>
    <lineage>
        <taxon>Bacteria</taxon>
        <taxon>Pseudomonadati</taxon>
        <taxon>Pseudomonadota</taxon>
        <taxon>Alphaproteobacteria</taxon>
        <taxon>Acetobacterales</taxon>
        <taxon>Acidocellaceae</taxon>
        <taxon>Acidocella</taxon>
    </lineage>
</organism>
<accession>A0A840VHG1</accession>
<dbReference type="GO" id="GO:0016788">
    <property type="term" value="F:hydrolase activity, acting on ester bonds"/>
    <property type="evidence" value="ECO:0007669"/>
    <property type="project" value="UniProtKB-ARBA"/>
</dbReference>
<dbReference type="EMBL" id="JACHFJ010000015">
    <property type="protein sequence ID" value="MBB5374337.1"/>
    <property type="molecule type" value="Genomic_DNA"/>
</dbReference>
<dbReference type="AlphaFoldDB" id="A0A840VHG1"/>
<protein>
    <submittedName>
        <fullName evidence="3">Lysophospholipase L1-like esterase</fullName>
    </submittedName>
</protein>